<comment type="caution">
    <text evidence="1">The sequence shown here is derived from an EMBL/GenBank/DDBJ whole genome shotgun (WGS) entry which is preliminary data.</text>
</comment>
<protein>
    <submittedName>
        <fullName evidence="1">Uncharacterized protein</fullName>
    </submittedName>
</protein>
<name>A0A3A8EDG7_9GAMM</name>
<gene>
    <name evidence="1" type="ORF">D7V21_12265</name>
</gene>
<dbReference type="Proteomes" id="UP000269001">
    <property type="component" value="Unassembled WGS sequence"/>
</dbReference>
<organism evidence="1 2">
    <name type="scientific">Acinetobacter guerrae</name>
    <dbReference type="NCBI Taxonomy" id="1843371"/>
    <lineage>
        <taxon>Bacteria</taxon>
        <taxon>Pseudomonadati</taxon>
        <taxon>Pseudomonadota</taxon>
        <taxon>Gammaproteobacteria</taxon>
        <taxon>Moraxellales</taxon>
        <taxon>Moraxellaceae</taxon>
        <taxon>Acinetobacter</taxon>
    </lineage>
</organism>
<dbReference type="EMBL" id="RAXU01000016">
    <property type="protein sequence ID" value="RKG32158.1"/>
    <property type="molecule type" value="Genomic_DNA"/>
</dbReference>
<proteinExistence type="predicted"/>
<reference evidence="1 2" key="1">
    <citation type="submission" date="2018-09" db="EMBL/GenBank/DDBJ databases">
        <title>The draft genome of Acinetobacter spp. strains.</title>
        <authorList>
            <person name="Qin J."/>
            <person name="Feng Y."/>
            <person name="Zong Z."/>
        </authorList>
    </citation>
    <scope>NUCLEOTIDE SEQUENCE [LARGE SCALE GENOMIC DNA]</scope>
    <source>
        <strain evidence="1 2">WCHAc060096</strain>
    </source>
</reference>
<evidence type="ECO:0000313" key="1">
    <source>
        <dbReference type="EMBL" id="RKG32158.1"/>
    </source>
</evidence>
<keyword evidence="2" id="KW-1185">Reference proteome</keyword>
<sequence>MISKYAFLGRFKILKTAIQALRKANISFVFFYQIINLAENILKNTSASFIVCTCFMT</sequence>
<dbReference type="AlphaFoldDB" id="A0A3A8EDG7"/>
<evidence type="ECO:0000313" key="2">
    <source>
        <dbReference type="Proteomes" id="UP000269001"/>
    </source>
</evidence>
<accession>A0A3A8EDG7</accession>